<comment type="pathway">
    <text evidence="9">Carbohydrate metabolism; D-ribose degradation; D-ribose 5-phosphate from beta-D-ribopyranose: step 2/2.</text>
</comment>
<keyword evidence="3 9" id="KW-0547">Nucleotide-binding</keyword>
<evidence type="ECO:0000256" key="8">
    <source>
        <dbReference type="ARBA" id="ARBA00023277"/>
    </source>
</evidence>
<feature type="binding site" evidence="9">
    <location>
        <begin position="271"/>
        <end position="272"/>
    </location>
    <ligand>
        <name>ATP</name>
        <dbReference type="ChEBI" id="CHEBI:30616"/>
    </ligand>
</feature>
<dbReference type="UniPathway" id="UPA00916">
    <property type="reaction ID" value="UER00889"/>
</dbReference>
<comment type="activity regulation">
    <text evidence="9">Activated by a monovalent cation that binds near, but not in, the active site. The most likely occupant of the site in vivo is potassium. Ion binding induces a conformational change that may alter substrate affinity.</text>
</comment>
<feature type="binding site" evidence="9">
    <location>
        <position position="305"/>
    </location>
    <ligand>
        <name>K(+)</name>
        <dbReference type="ChEBI" id="CHEBI:29103"/>
    </ligand>
</feature>
<proteinExistence type="inferred from homology"/>
<evidence type="ECO:0000256" key="9">
    <source>
        <dbReference type="HAMAP-Rule" id="MF_01987"/>
    </source>
</evidence>
<keyword evidence="1 9" id="KW-0808">Transferase</keyword>
<dbReference type="FunCoup" id="C7Q068">
    <property type="interactions" value="407"/>
</dbReference>
<sequence>MEAIGSGGPVERAVSQRVVVIGSINVDEVVGVAELPAPGETVLGRERATGLGGKGANQAVAAAVAGAGAGDSGGRVALVGAVGADERGAMALEQLAEYGVDTSMVARLDGIASGRALVILSDAGENEIIVIGGANQAFDAGALSRDTLCDAAVMVVQGEVAPSVNRAALRLAAELGVRAVVNLAPVQDLGEELAHADPLVVNEIEAAQLLEAGAELTGLQDVTDAAPRLRSLARSVLVTLGASGAVLITADAIDHVCAPRPDRVRDTTGAGDALVGVLAAALAQGFEVRAAVERAVRAASLSVTEVGAAASYRAFRGRLR</sequence>
<comment type="similarity">
    <text evidence="9">Belongs to the carbohydrate kinase PfkB family. Ribokinase subfamily.</text>
</comment>
<dbReference type="EMBL" id="CP001700">
    <property type="protein sequence ID" value="ACU75561.1"/>
    <property type="molecule type" value="Genomic_DNA"/>
</dbReference>
<comment type="cofactor">
    <cofactor evidence="9">
        <name>Mg(2+)</name>
        <dbReference type="ChEBI" id="CHEBI:18420"/>
    </cofactor>
    <text evidence="9">Requires a divalent cation, most likely magnesium in vivo, as an electrophilic catalyst to aid phosphoryl group transfer. It is the chelate of the metal and the nucleotide that is the actual substrate.</text>
</comment>
<dbReference type="HAMAP" id="MF_01987">
    <property type="entry name" value="Ribokinase"/>
    <property type="match status" value="1"/>
</dbReference>
<dbReference type="InterPro" id="IPR011877">
    <property type="entry name" value="Ribokinase"/>
</dbReference>
<comment type="caution">
    <text evidence="9">Lacks conserved residue(s) required for the propagation of feature annotation.</text>
</comment>
<evidence type="ECO:0000256" key="4">
    <source>
        <dbReference type="ARBA" id="ARBA00022777"/>
    </source>
</evidence>
<feature type="binding site" evidence="9">
    <location>
        <position position="202"/>
    </location>
    <ligand>
        <name>ATP</name>
        <dbReference type="ChEBI" id="CHEBI:30616"/>
    </ligand>
</feature>
<feature type="binding site" evidence="9">
    <location>
        <position position="159"/>
    </location>
    <ligand>
        <name>substrate</name>
    </ligand>
</feature>
<evidence type="ECO:0000256" key="6">
    <source>
        <dbReference type="ARBA" id="ARBA00022842"/>
    </source>
</evidence>
<evidence type="ECO:0000259" key="10">
    <source>
        <dbReference type="Pfam" id="PF00294"/>
    </source>
</evidence>
<keyword evidence="5 9" id="KW-0067">ATP-binding</keyword>
<dbReference type="InterPro" id="IPR029056">
    <property type="entry name" value="Ribokinase-like"/>
</dbReference>
<feature type="binding site" evidence="9">
    <location>
        <position position="268"/>
    </location>
    <ligand>
        <name>K(+)</name>
        <dbReference type="ChEBI" id="CHEBI:29103"/>
    </ligand>
</feature>
<dbReference type="Gene3D" id="3.40.1190.20">
    <property type="match status" value="1"/>
</dbReference>
<dbReference type="AlphaFoldDB" id="C7Q068"/>
<feature type="binding site" evidence="9">
    <location>
        <position position="311"/>
    </location>
    <ligand>
        <name>K(+)</name>
        <dbReference type="ChEBI" id="CHEBI:29103"/>
    </ligand>
</feature>
<dbReference type="InterPro" id="IPR002139">
    <property type="entry name" value="Ribo/fructo_kinase"/>
</dbReference>
<feature type="domain" description="Carbohydrate kinase PfkB" evidence="10">
    <location>
        <begin position="16"/>
        <end position="311"/>
    </location>
</feature>
<feature type="binding site" evidence="9">
    <location>
        <position position="307"/>
    </location>
    <ligand>
        <name>K(+)</name>
        <dbReference type="ChEBI" id="CHEBI:29103"/>
    </ligand>
</feature>
<keyword evidence="6 9" id="KW-0460">Magnesium</keyword>
<dbReference type="Pfam" id="PF00294">
    <property type="entry name" value="PfkB"/>
    <property type="match status" value="1"/>
</dbReference>
<feature type="binding site" evidence="9">
    <location>
        <position position="272"/>
    </location>
    <ligand>
        <name>substrate</name>
    </ligand>
</feature>
<evidence type="ECO:0000256" key="1">
    <source>
        <dbReference type="ARBA" id="ARBA00022679"/>
    </source>
</evidence>
<evidence type="ECO:0000256" key="3">
    <source>
        <dbReference type="ARBA" id="ARBA00022741"/>
    </source>
</evidence>
<evidence type="ECO:0000313" key="11">
    <source>
        <dbReference type="EMBL" id="ACU75561.1"/>
    </source>
</evidence>
<dbReference type="PANTHER" id="PTHR10584">
    <property type="entry name" value="SUGAR KINASE"/>
    <property type="match status" value="1"/>
</dbReference>
<accession>C7Q068</accession>
<dbReference type="GO" id="GO:0004747">
    <property type="term" value="F:ribokinase activity"/>
    <property type="evidence" value="ECO:0007669"/>
    <property type="project" value="UniProtKB-UniRule"/>
</dbReference>
<dbReference type="GO" id="GO:0046872">
    <property type="term" value="F:metal ion binding"/>
    <property type="evidence" value="ECO:0007669"/>
    <property type="project" value="UniProtKB-KW"/>
</dbReference>
<dbReference type="eggNOG" id="COG0524">
    <property type="taxonomic scope" value="Bacteria"/>
</dbReference>
<dbReference type="PRINTS" id="PR00990">
    <property type="entry name" value="RIBOKINASE"/>
</dbReference>
<feature type="binding site" evidence="9">
    <location>
        <begin position="25"/>
        <end position="27"/>
    </location>
    <ligand>
        <name>substrate</name>
    </ligand>
</feature>
<gene>
    <name evidence="9" type="primary">rbsK</name>
    <name evidence="11" type="ordered locus">Caci_6715</name>
</gene>
<evidence type="ECO:0000256" key="5">
    <source>
        <dbReference type="ARBA" id="ARBA00022840"/>
    </source>
</evidence>
<organism evidence="11 12">
    <name type="scientific">Catenulispora acidiphila (strain DSM 44928 / JCM 14897 / NBRC 102108 / NRRL B-24433 / ID139908)</name>
    <dbReference type="NCBI Taxonomy" id="479433"/>
    <lineage>
        <taxon>Bacteria</taxon>
        <taxon>Bacillati</taxon>
        <taxon>Actinomycetota</taxon>
        <taxon>Actinomycetes</taxon>
        <taxon>Catenulisporales</taxon>
        <taxon>Catenulisporaceae</taxon>
        <taxon>Catenulispora</taxon>
    </lineage>
</organism>
<keyword evidence="2 9" id="KW-0479">Metal-binding</keyword>
<feature type="active site" description="Proton acceptor" evidence="9">
    <location>
        <position position="272"/>
    </location>
</feature>
<name>C7Q068_CATAD</name>
<dbReference type="STRING" id="479433.Caci_6715"/>
<dbReference type="GO" id="GO:0005737">
    <property type="term" value="C:cytoplasm"/>
    <property type="evidence" value="ECO:0007669"/>
    <property type="project" value="UniProtKB-SubCell"/>
</dbReference>
<comment type="catalytic activity">
    <reaction evidence="9">
        <text>D-ribose + ATP = D-ribose 5-phosphate + ADP + H(+)</text>
        <dbReference type="Rhea" id="RHEA:13697"/>
        <dbReference type="ChEBI" id="CHEBI:15378"/>
        <dbReference type="ChEBI" id="CHEBI:30616"/>
        <dbReference type="ChEBI" id="CHEBI:47013"/>
        <dbReference type="ChEBI" id="CHEBI:78346"/>
        <dbReference type="ChEBI" id="CHEBI:456216"/>
        <dbReference type="EC" id="2.7.1.15"/>
    </reaction>
</comment>
<dbReference type="SUPFAM" id="SSF53613">
    <property type="entry name" value="Ribokinase-like"/>
    <property type="match status" value="1"/>
</dbReference>
<dbReference type="Proteomes" id="UP000000851">
    <property type="component" value="Chromosome"/>
</dbReference>
<comment type="subcellular location">
    <subcellularLocation>
        <location evidence="9">Cytoplasm</location>
    </subcellularLocation>
</comment>
<dbReference type="KEGG" id="cai:Caci_6715"/>
<keyword evidence="8 9" id="KW-0119">Carbohydrate metabolism</keyword>
<comment type="subunit">
    <text evidence="9">Homodimer.</text>
</comment>
<dbReference type="GO" id="GO:0019303">
    <property type="term" value="P:D-ribose catabolic process"/>
    <property type="evidence" value="ECO:0007669"/>
    <property type="project" value="UniProtKB-UniRule"/>
</dbReference>
<dbReference type="InterPro" id="IPR011611">
    <property type="entry name" value="PfkB_dom"/>
</dbReference>
<dbReference type="HOGENOM" id="CLU_027634_2_1_11"/>
<comment type="function">
    <text evidence="9">Catalyzes the phosphorylation of ribose at O-5 in a reaction requiring ATP and magnesium. The resulting D-ribose-5-phosphate can then be used either for sythesis of nucleotides, histidine, and tryptophan, or as a component of the pentose phosphate pathway.</text>
</comment>
<feature type="binding site" evidence="9">
    <location>
        <begin position="53"/>
        <end position="57"/>
    </location>
    <ligand>
        <name>substrate</name>
    </ligand>
</feature>
<protein>
    <recommendedName>
        <fullName evidence="9">Ribokinase</fullName>
        <shortName evidence="9">RK</shortName>
        <ecNumber evidence="9">2.7.1.15</ecNumber>
    </recommendedName>
</protein>
<evidence type="ECO:0000256" key="7">
    <source>
        <dbReference type="ARBA" id="ARBA00022958"/>
    </source>
</evidence>
<keyword evidence="9" id="KW-0963">Cytoplasm</keyword>
<evidence type="ECO:0000256" key="2">
    <source>
        <dbReference type="ARBA" id="ARBA00022723"/>
    </source>
</evidence>
<dbReference type="EC" id="2.7.1.15" evidence="9"/>
<keyword evidence="4 9" id="KW-0418">Kinase</keyword>
<dbReference type="GO" id="GO:0005524">
    <property type="term" value="F:ATP binding"/>
    <property type="evidence" value="ECO:0007669"/>
    <property type="project" value="UniProtKB-UniRule"/>
</dbReference>
<reference evidence="11 12" key="1">
    <citation type="journal article" date="2009" name="Stand. Genomic Sci.">
        <title>Complete genome sequence of Catenulispora acidiphila type strain (ID 139908).</title>
        <authorList>
            <person name="Copeland A."/>
            <person name="Lapidus A."/>
            <person name="Glavina Del Rio T."/>
            <person name="Nolan M."/>
            <person name="Lucas S."/>
            <person name="Chen F."/>
            <person name="Tice H."/>
            <person name="Cheng J.F."/>
            <person name="Bruce D."/>
            <person name="Goodwin L."/>
            <person name="Pitluck S."/>
            <person name="Mikhailova N."/>
            <person name="Pati A."/>
            <person name="Ivanova N."/>
            <person name="Mavromatis K."/>
            <person name="Chen A."/>
            <person name="Palaniappan K."/>
            <person name="Chain P."/>
            <person name="Land M."/>
            <person name="Hauser L."/>
            <person name="Chang Y.J."/>
            <person name="Jeffries C.D."/>
            <person name="Chertkov O."/>
            <person name="Brettin T."/>
            <person name="Detter J.C."/>
            <person name="Han C."/>
            <person name="Ali Z."/>
            <person name="Tindall B.J."/>
            <person name="Goker M."/>
            <person name="Bristow J."/>
            <person name="Eisen J.A."/>
            <person name="Markowitz V."/>
            <person name="Hugenholtz P."/>
            <person name="Kyrpides N.C."/>
            <person name="Klenk H.P."/>
        </authorList>
    </citation>
    <scope>NUCLEOTIDE SEQUENCE [LARGE SCALE GENOMIC DNA]</scope>
    <source>
        <strain evidence="12">DSM 44928 / JCM 14897 / NBRC 102108 / NRRL B-24433 / ID139908</strain>
    </source>
</reference>
<feature type="binding site" evidence="9">
    <location>
        <begin position="239"/>
        <end position="244"/>
    </location>
    <ligand>
        <name>ATP</name>
        <dbReference type="ChEBI" id="CHEBI:30616"/>
    </ligand>
</feature>
<dbReference type="InParanoid" id="C7Q068"/>
<evidence type="ECO:0000313" key="12">
    <source>
        <dbReference type="Proteomes" id="UP000000851"/>
    </source>
</evidence>
<keyword evidence="7 9" id="KW-0630">Potassium</keyword>
<dbReference type="PANTHER" id="PTHR10584:SF166">
    <property type="entry name" value="RIBOKINASE"/>
    <property type="match status" value="1"/>
</dbReference>
<feature type="binding site" evidence="9">
    <location>
        <position position="302"/>
    </location>
    <ligand>
        <name>K(+)</name>
        <dbReference type="ChEBI" id="CHEBI:29103"/>
    </ligand>
</feature>
<keyword evidence="12" id="KW-1185">Reference proteome</keyword>
<feature type="binding site" evidence="9">
    <location>
        <position position="266"/>
    </location>
    <ligand>
        <name>K(+)</name>
        <dbReference type="ChEBI" id="CHEBI:29103"/>
    </ligand>
</feature>